<name>A0A9P7JMF5_9AGAM</name>
<dbReference type="InterPro" id="IPR044840">
    <property type="entry name" value="Nup188"/>
</dbReference>
<dbReference type="GO" id="GO:0006606">
    <property type="term" value="P:protein import into nucleus"/>
    <property type="evidence" value="ECO:0007669"/>
    <property type="project" value="TreeGrafter"/>
</dbReference>
<gene>
    <name evidence="1" type="ORF">F5147DRAFT_781009</name>
</gene>
<dbReference type="AlphaFoldDB" id="A0A9P7JMF5"/>
<dbReference type="Proteomes" id="UP000823399">
    <property type="component" value="Unassembled WGS sequence"/>
</dbReference>
<keyword evidence="2" id="KW-1185">Reference proteome</keyword>
<evidence type="ECO:0000313" key="1">
    <source>
        <dbReference type="EMBL" id="KAG2088372.1"/>
    </source>
</evidence>
<sequence>MSADQVSTKHFLERGAQHTRHTAIVSAIVSALKRQHHFFDAEACGFVQLYGKQIIRVLSWSIGDPITLPLLQEMEQVAGLFYALAESAPPTTSPNPAVIKVLSVFTTHMLMLLQRFNYALTHPNHIASLLEPVTAEERALLEPIAASSLLSVDMADLQKHPLTARLVHGLFRLSSSVVSTLISISRAYDVLLGEQEEWPVQEAVIVLHSKVVPGKPASLGTLLELVNCTLNVLRHLVDRPAGQAIATPRPLRPSKICRLMCRKAC</sequence>
<dbReference type="GeneID" id="64704811"/>
<dbReference type="PANTHER" id="PTHR31431:SF1">
    <property type="entry name" value="NUCLEOPORIN NUP188"/>
    <property type="match status" value="1"/>
</dbReference>
<dbReference type="EMBL" id="JABBWM010000122">
    <property type="protein sequence ID" value="KAG2088372.1"/>
    <property type="molecule type" value="Genomic_DNA"/>
</dbReference>
<dbReference type="GO" id="GO:0044611">
    <property type="term" value="C:nuclear pore inner ring"/>
    <property type="evidence" value="ECO:0007669"/>
    <property type="project" value="TreeGrafter"/>
</dbReference>
<reference evidence="1" key="1">
    <citation type="journal article" date="2020" name="New Phytol.">
        <title>Comparative genomics reveals dynamic genome evolution in host specialist ectomycorrhizal fungi.</title>
        <authorList>
            <person name="Lofgren L.A."/>
            <person name="Nguyen N.H."/>
            <person name="Vilgalys R."/>
            <person name="Ruytinx J."/>
            <person name="Liao H.L."/>
            <person name="Branco S."/>
            <person name="Kuo A."/>
            <person name="LaButti K."/>
            <person name="Lipzen A."/>
            <person name="Andreopoulos W."/>
            <person name="Pangilinan J."/>
            <person name="Riley R."/>
            <person name="Hundley H."/>
            <person name="Na H."/>
            <person name="Barry K."/>
            <person name="Grigoriev I.V."/>
            <person name="Stajich J.E."/>
            <person name="Kennedy P.G."/>
        </authorList>
    </citation>
    <scope>NUCLEOTIDE SEQUENCE</scope>
    <source>
        <strain evidence="1">FC423</strain>
    </source>
</reference>
<accession>A0A9P7JMF5</accession>
<dbReference type="OrthoDB" id="102511at2759"/>
<comment type="caution">
    <text evidence="1">The sequence shown here is derived from an EMBL/GenBank/DDBJ whole genome shotgun (WGS) entry which is preliminary data.</text>
</comment>
<dbReference type="PANTHER" id="PTHR31431">
    <property type="entry name" value="NUCLEOPORIN NUP188 HOMOLOG"/>
    <property type="match status" value="1"/>
</dbReference>
<dbReference type="RefSeq" id="XP_041285508.1">
    <property type="nucleotide sequence ID" value="XM_041442552.1"/>
</dbReference>
<protein>
    <submittedName>
        <fullName evidence="1">Uncharacterized protein</fullName>
    </submittedName>
</protein>
<dbReference type="Gene3D" id="1.25.10.70">
    <property type="match status" value="1"/>
</dbReference>
<evidence type="ECO:0000313" key="2">
    <source>
        <dbReference type="Proteomes" id="UP000823399"/>
    </source>
</evidence>
<dbReference type="GO" id="GO:0017056">
    <property type="term" value="F:structural constituent of nuclear pore"/>
    <property type="evidence" value="ECO:0007669"/>
    <property type="project" value="InterPro"/>
</dbReference>
<organism evidence="1 2">
    <name type="scientific">Suillus discolor</name>
    <dbReference type="NCBI Taxonomy" id="1912936"/>
    <lineage>
        <taxon>Eukaryota</taxon>
        <taxon>Fungi</taxon>
        <taxon>Dikarya</taxon>
        <taxon>Basidiomycota</taxon>
        <taxon>Agaricomycotina</taxon>
        <taxon>Agaricomycetes</taxon>
        <taxon>Agaricomycetidae</taxon>
        <taxon>Boletales</taxon>
        <taxon>Suillineae</taxon>
        <taxon>Suillaceae</taxon>
        <taxon>Suillus</taxon>
    </lineage>
</organism>
<proteinExistence type="predicted"/>
<dbReference type="GO" id="GO:0006405">
    <property type="term" value="P:RNA export from nucleus"/>
    <property type="evidence" value="ECO:0007669"/>
    <property type="project" value="TreeGrafter"/>
</dbReference>